<dbReference type="RefSeq" id="XP_025380167.1">
    <property type="nucleotide sequence ID" value="XM_025520329.1"/>
</dbReference>
<evidence type="ECO:0000313" key="9">
    <source>
        <dbReference type="EMBL" id="PWN92969.1"/>
    </source>
</evidence>
<evidence type="ECO:0000256" key="4">
    <source>
        <dbReference type="ARBA" id="ARBA00023136"/>
    </source>
</evidence>
<dbReference type="OrthoDB" id="77878at2759"/>
<dbReference type="GeneID" id="37042245"/>
<feature type="compositionally biased region" description="Basic and acidic residues" evidence="7">
    <location>
        <begin position="357"/>
        <end position="366"/>
    </location>
</feature>
<dbReference type="GO" id="GO:0031965">
    <property type="term" value="C:nuclear membrane"/>
    <property type="evidence" value="ECO:0007669"/>
    <property type="project" value="UniProtKB-SubCell"/>
</dbReference>
<accession>A0A316YUL8</accession>
<feature type="compositionally biased region" description="Low complexity" evidence="7">
    <location>
        <begin position="52"/>
        <end position="61"/>
    </location>
</feature>
<protein>
    <submittedName>
        <fullName evidence="9">Uncharacterized protein</fullName>
    </submittedName>
</protein>
<dbReference type="Pfam" id="PF05705">
    <property type="entry name" value="DUF829"/>
    <property type="match status" value="1"/>
</dbReference>
<feature type="region of interest" description="Disordered" evidence="7">
    <location>
        <begin position="342"/>
        <end position="366"/>
    </location>
</feature>
<evidence type="ECO:0000256" key="5">
    <source>
        <dbReference type="ARBA" id="ARBA00023242"/>
    </source>
</evidence>
<feature type="transmembrane region" description="Helical" evidence="8">
    <location>
        <begin position="258"/>
        <end position="278"/>
    </location>
</feature>
<evidence type="ECO:0000256" key="6">
    <source>
        <dbReference type="ARBA" id="ARBA00037847"/>
    </source>
</evidence>
<dbReference type="PANTHER" id="PTHR12265">
    <property type="entry name" value="TRANSMEMBRANE PROTEIN 53"/>
    <property type="match status" value="1"/>
</dbReference>
<dbReference type="EMBL" id="KZ819634">
    <property type="protein sequence ID" value="PWN92969.1"/>
    <property type="molecule type" value="Genomic_DNA"/>
</dbReference>
<evidence type="ECO:0000256" key="2">
    <source>
        <dbReference type="ARBA" id="ARBA00022692"/>
    </source>
</evidence>
<evidence type="ECO:0000256" key="7">
    <source>
        <dbReference type="SAM" id="MobiDB-lite"/>
    </source>
</evidence>
<dbReference type="AlphaFoldDB" id="A0A316YUL8"/>
<keyword evidence="2 8" id="KW-0812">Transmembrane</keyword>
<keyword evidence="4 8" id="KW-0472">Membrane</keyword>
<dbReference type="InParanoid" id="A0A316YUL8"/>
<dbReference type="InterPro" id="IPR008547">
    <property type="entry name" value="DUF829_TMEM53"/>
</dbReference>
<evidence type="ECO:0000313" key="10">
    <source>
        <dbReference type="Proteomes" id="UP000245768"/>
    </source>
</evidence>
<gene>
    <name evidence="9" type="ORF">FA10DRAFT_263696</name>
</gene>
<sequence>MATQAQAPPAAKAAAPGGAPAVEFEALDSLVHVYRPPPIRERQKQQAELKKQQQQQQQQQQDDGLAPVSTSRGPAPAAVLIQGWMDAPLRIVAKYAAPYARLFPDSTIVLQLSTGSAFMAAEAAKQKTARRVGEVLAEVETRMAQRDRLRDQERGLEASARQAGLRMDVDAQNSLARESKEKSDEQDSDSSIARVPRGVIIHTFSDGGATNLARFLPILAQTTGHPAVLSQVLDCCPGIATPSSGATAFTVPLARRSWLVRSAAWWSVWLYFGLLLLYRRLLGRRSWSEVMRHQLNNPARWSALAAGDAAKGDVFPPRLYLYSKADKLIKYTAVEKHADEAAKTSGLQKGPLPVDTLKSDSSKDKSAPAPVVAFRRWESAPHCDILRADAQGYWKALRQFYEAVL</sequence>
<evidence type="ECO:0000256" key="3">
    <source>
        <dbReference type="ARBA" id="ARBA00022989"/>
    </source>
</evidence>
<keyword evidence="3 8" id="KW-1133">Transmembrane helix</keyword>
<name>A0A316YUL8_9BASI</name>
<feature type="region of interest" description="Disordered" evidence="7">
    <location>
        <begin position="35"/>
        <end position="72"/>
    </location>
</feature>
<evidence type="ECO:0000256" key="8">
    <source>
        <dbReference type="SAM" id="Phobius"/>
    </source>
</evidence>
<evidence type="ECO:0000256" key="1">
    <source>
        <dbReference type="ARBA" id="ARBA00004126"/>
    </source>
</evidence>
<feature type="compositionally biased region" description="Basic and acidic residues" evidence="7">
    <location>
        <begin position="38"/>
        <end position="51"/>
    </location>
</feature>
<keyword evidence="5" id="KW-0539">Nucleus</keyword>
<organism evidence="9 10">
    <name type="scientific">Acaromyces ingoldii</name>
    <dbReference type="NCBI Taxonomy" id="215250"/>
    <lineage>
        <taxon>Eukaryota</taxon>
        <taxon>Fungi</taxon>
        <taxon>Dikarya</taxon>
        <taxon>Basidiomycota</taxon>
        <taxon>Ustilaginomycotina</taxon>
        <taxon>Exobasidiomycetes</taxon>
        <taxon>Exobasidiales</taxon>
        <taxon>Cryptobasidiaceae</taxon>
        <taxon>Acaromyces</taxon>
    </lineage>
</organism>
<dbReference type="PANTHER" id="PTHR12265:SF30">
    <property type="entry name" value="TRANSMEMBRANE PROTEIN 53"/>
    <property type="match status" value="1"/>
</dbReference>
<comment type="subcellular location">
    <subcellularLocation>
        <location evidence="6">Endomembrane system</location>
        <topology evidence="6">Single-pass membrane protein</topology>
    </subcellularLocation>
    <subcellularLocation>
        <location evidence="1">Nucleus membrane</location>
    </subcellularLocation>
</comment>
<proteinExistence type="predicted"/>
<keyword evidence="10" id="KW-1185">Reference proteome</keyword>
<dbReference type="STRING" id="215250.A0A316YUL8"/>
<reference evidence="9 10" key="1">
    <citation type="journal article" date="2018" name="Mol. Biol. Evol.">
        <title>Broad Genomic Sampling Reveals a Smut Pathogenic Ancestry of the Fungal Clade Ustilaginomycotina.</title>
        <authorList>
            <person name="Kijpornyongpan T."/>
            <person name="Mondo S.J."/>
            <person name="Barry K."/>
            <person name="Sandor L."/>
            <person name="Lee J."/>
            <person name="Lipzen A."/>
            <person name="Pangilinan J."/>
            <person name="LaButti K."/>
            <person name="Hainaut M."/>
            <person name="Henrissat B."/>
            <person name="Grigoriev I.V."/>
            <person name="Spatafora J.W."/>
            <person name="Aime M.C."/>
        </authorList>
    </citation>
    <scope>NUCLEOTIDE SEQUENCE [LARGE SCALE GENOMIC DNA]</scope>
    <source>
        <strain evidence="9 10">MCA 4198</strain>
    </source>
</reference>
<dbReference type="Proteomes" id="UP000245768">
    <property type="component" value="Unassembled WGS sequence"/>
</dbReference>